<evidence type="ECO:0000313" key="6">
    <source>
        <dbReference type="Proteomes" id="UP000719942"/>
    </source>
</evidence>
<keyword evidence="6" id="KW-1185">Reference proteome</keyword>
<feature type="compositionally biased region" description="Basic and acidic residues" evidence="4">
    <location>
        <begin position="26"/>
        <end position="39"/>
    </location>
</feature>
<evidence type="ECO:0000256" key="3">
    <source>
        <dbReference type="ARBA" id="ARBA00023065"/>
    </source>
</evidence>
<dbReference type="Pfam" id="PF01991">
    <property type="entry name" value="vATP-synt_E"/>
    <property type="match status" value="1"/>
</dbReference>
<protein>
    <recommendedName>
        <fullName evidence="7">V-type proton ATPase subunit E</fullName>
    </recommendedName>
</protein>
<evidence type="ECO:0008006" key="7">
    <source>
        <dbReference type="Google" id="ProtNLM"/>
    </source>
</evidence>
<dbReference type="EMBL" id="JAGFNZ010000002">
    <property type="protein sequence ID" value="MBW7572105.1"/>
    <property type="molecule type" value="Genomic_DNA"/>
</dbReference>
<comment type="caution">
    <text evidence="5">The sequence shown here is derived from an EMBL/GenBank/DDBJ whole genome shotgun (WGS) entry which is preliminary data.</text>
</comment>
<evidence type="ECO:0000256" key="1">
    <source>
        <dbReference type="ARBA" id="ARBA00005901"/>
    </source>
</evidence>
<accession>A0ABS7DMT7</accession>
<keyword evidence="2" id="KW-0813">Transport</keyword>
<dbReference type="InterPro" id="IPR002842">
    <property type="entry name" value="ATPase_V1_Esu"/>
</dbReference>
<reference evidence="5 6" key="1">
    <citation type="submission" date="2021-03" db="EMBL/GenBank/DDBJ databases">
        <title>Caproiciproducens sp. nov. isolated from feces of cow.</title>
        <authorList>
            <person name="Choi J.-Y."/>
        </authorList>
    </citation>
    <scope>NUCLEOTIDE SEQUENCE [LARGE SCALE GENOMIC DNA]</scope>
    <source>
        <strain evidence="5 6">AGMB10547</strain>
    </source>
</reference>
<dbReference type="Gene3D" id="3.30.2320.30">
    <property type="entry name" value="ATP synthase, E subunit, C-terminal"/>
    <property type="match status" value="1"/>
</dbReference>
<dbReference type="Gene3D" id="1.20.5.620">
    <property type="entry name" value="F1F0 ATP synthase subunit B, membrane domain"/>
    <property type="match status" value="1"/>
</dbReference>
<dbReference type="SUPFAM" id="SSF160527">
    <property type="entry name" value="V-type ATPase subunit E-like"/>
    <property type="match status" value="1"/>
</dbReference>
<organism evidence="5 6">
    <name type="scientific">Caproiciproducens faecalis</name>
    <dbReference type="NCBI Taxonomy" id="2820301"/>
    <lineage>
        <taxon>Bacteria</taxon>
        <taxon>Bacillati</taxon>
        <taxon>Bacillota</taxon>
        <taxon>Clostridia</taxon>
        <taxon>Eubacteriales</taxon>
        <taxon>Acutalibacteraceae</taxon>
        <taxon>Caproiciproducens</taxon>
    </lineage>
</organism>
<evidence type="ECO:0000256" key="2">
    <source>
        <dbReference type="ARBA" id="ARBA00022448"/>
    </source>
</evidence>
<evidence type="ECO:0000256" key="4">
    <source>
        <dbReference type="SAM" id="MobiDB-lite"/>
    </source>
</evidence>
<evidence type="ECO:0000313" key="5">
    <source>
        <dbReference type="EMBL" id="MBW7572105.1"/>
    </source>
</evidence>
<keyword evidence="3" id="KW-0406">Ion transport</keyword>
<name>A0ABS7DMT7_9FIRM</name>
<feature type="region of interest" description="Disordered" evidence="4">
    <location>
        <begin position="18"/>
        <end position="45"/>
    </location>
</feature>
<comment type="similarity">
    <text evidence="1">Belongs to the V-ATPase E subunit family.</text>
</comment>
<sequence>MTGLEKIVQEILDEAESAAGQTVSAAEKEAAGIEEEARKSSGQQAEEILRASKEAAGEILKRAQSSAELKKRQKILQAKQEMIRDLIGKAREELSKLPEESYFDVILKVAAKASLPQKGEMILSPEDRSRVPANFSTRLAEVAGKKGGSLTISEETRNLNGGCILIYGGVEENCSFDALFEAERERLTDRVNELLFR</sequence>
<gene>
    <name evidence="5" type="ORF">J5W02_04705</name>
</gene>
<dbReference type="Proteomes" id="UP000719942">
    <property type="component" value="Unassembled WGS sequence"/>
</dbReference>
<dbReference type="InterPro" id="IPR038495">
    <property type="entry name" value="ATPase_E_C"/>
</dbReference>
<proteinExistence type="inferred from homology"/>
<dbReference type="RefSeq" id="WP_219964529.1">
    <property type="nucleotide sequence ID" value="NZ_JAGFNZ010000002.1"/>
</dbReference>